<dbReference type="PANTHER" id="PTHR46244:SF3">
    <property type="entry name" value="PHOSPHOENOLPYRUVATE-PROTEIN PHOSPHOTRANSFERASE"/>
    <property type="match status" value="1"/>
</dbReference>
<evidence type="ECO:0000256" key="4">
    <source>
        <dbReference type="ARBA" id="ARBA00022679"/>
    </source>
</evidence>
<dbReference type="Pfam" id="PF02896">
    <property type="entry name" value="PEP-utilizers_C"/>
    <property type="match status" value="1"/>
</dbReference>
<dbReference type="SUPFAM" id="SSF52009">
    <property type="entry name" value="Phosphohistidine domain"/>
    <property type="match status" value="1"/>
</dbReference>
<reference evidence="12" key="1">
    <citation type="journal article" date="2021" name="PeerJ">
        <title>Extensive microbial diversity within the chicken gut microbiome revealed by metagenomics and culture.</title>
        <authorList>
            <person name="Gilroy R."/>
            <person name="Ravi A."/>
            <person name="Getino M."/>
            <person name="Pursley I."/>
            <person name="Horton D.L."/>
            <person name="Alikhan N.F."/>
            <person name="Baker D."/>
            <person name="Gharbi K."/>
            <person name="Hall N."/>
            <person name="Watson M."/>
            <person name="Adriaenssens E.M."/>
            <person name="Foster-Nyarko E."/>
            <person name="Jarju S."/>
            <person name="Secka A."/>
            <person name="Antonio M."/>
            <person name="Oren A."/>
            <person name="Chaudhuri R.R."/>
            <person name="La Ragione R."/>
            <person name="Hildebrand F."/>
            <person name="Pallen M.J."/>
        </authorList>
    </citation>
    <scope>NUCLEOTIDE SEQUENCE</scope>
    <source>
        <strain evidence="12">742</strain>
    </source>
</reference>
<dbReference type="PANTHER" id="PTHR46244">
    <property type="entry name" value="PHOSPHOENOLPYRUVATE-PROTEIN PHOSPHOTRANSFERASE"/>
    <property type="match status" value="1"/>
</dbReference>
<evidence type="ECO:0000313" key="12">
    <source>
        <dbReference type="EMBL" id="MBU3819281.1"/>
    </source>
</evidence>
<evidence type="ECO:0000313" key="13">
    <source>
        <dbReference type="Proteomes" id="UP000824178"/>
    </source>
</evidence>
<evidence type="ECO:0000259" key="10">
    <source>
        <dbReference type="Pfam" id="PF02896"/>
    </source>
</evidence>
<dbReference type="SUPFAM" id="SSF51621">
    <property type="entry name" value="Phosphoenolpyruvate/pyruvate domain"/>
    <property type="match status" value="1"/>
</dbReference>
<dbReference type="SUPFAM" id="SSF47831">
    <property type="entry name" value="Enzyme I of the PEP:sugar phosphotransferase system HPr-binding (sub)domain"/>
    <property type="match status" value="1"/>
</dbReference>
<comment type="cofactor">
    <cofactor evidence="1">
        <name>Mg(2+)</name>
        <dbReference type="ChEBI" id="CHEBI:18420"/>
    </cofactor>
</comment>
<keyword evidence="5" id="KW-0479">Metal-binding</keyword>
<dbReference type="GO" id="GO:0016301">
    <property type="term" value="F:kinase activity"/>
    <property type="evidence" value="ECO:0007669"/>
    <property type="project" value="UniProtKB-KW"/>
</dbReference>
<protein>
    <recommendedName>
        <fullName evidence="3">Phosphoenolpyruvate-protein phosphotransferase</fullName>
    </recommendedName>
    <alternativeName>
        <fullName evidence="8">Phosphotransferase system, enzyme I</fullName>
    </alternativeName>
</protein>
<comment type="similarity">
    <text evidence="2">Belongs to the PEP-utilizing enzyme family.</text>
</comment>
<dbReference type="InterPro" id="IPR000121">
    <property type="entry name" value="PEP_util_C"/>
</dbReference>
<evidence type="ECO:0000259" key="9">
    <source>
        <dbReference type="Pfam" id="PF00391"/>
    </source>
</evidence>
<dbReference type="InterPro" id="IPR036618">
    <property type="entry name" value="PtsI_HPr-bd_sf"/>
</dbReference>
<dbReference type="EMBL" id="JAHLFH010000055">
    <property type="protein sequence ID" value="MBU3819281.1"/>
    <property type="molecule type" value="Genomic_DNA"/>
</dbReference>
<evidence type="ECO:0000256" key="8">
    <source>
        <dbReference type="ARBA" id="ARBA00033235"/>
    </source>
</evidence>
<dbReference type="Pfam" id="PF05524">
    <property type="entry name" value="PEP-utilisers_N"/>
    <property type="match status" value="1"/>
</dbReference>
<dbReference type="GO" id="GO:0009401">
    <property type="term" value="P:phosphoenolpyruvate-dependent sugar phosphotransferase system"/>
    <property type="evidence" value="ECO:0007669"/>
    <property type="project" value="InterPro"/>
</dbReference>
<proteinExistence type="inferred from homology"/>
<dbReference type="AlphaFoldDB" id="A0A9E2NQ13"/>
<evidence type="ECO:0000256" key="2">
    <source>
        <dbReference type="ARBA" id="ARBA00007837"/>
    </source>
</evidence>
<organism evidence="12 13">
    <name type="scientific">Candidatus Faecalibacterium intestinavium</name>
    <dbReference type="NCBI Taxonomy" id="2838580"/>
    <lineage>
        <taxon>Bacteria</taxon>
        <taxon>Bacillati</taxon>
        <taxon>Bacillota</taxon>
        <taxon>Clostridia</taxon>
        <taxon>Eubacteriales</taxon>
        <taxon>Oscillospiraceae</taxon>
        <taxon>Faecalibacterium</taxon>
    </lineage>
</organism>
<dbReference type="InterPro" id="IPR036637">
    <property type="entry name" value="Phosphohistidine_dom_sf"/>
</dbReference>
<name>A0A9E2NQ13_9FIRM</name>
<dbReference type="GO" id="GO:0046872">
    <property type="term" value="F:metal ion binding"/>
    <property type="evidence" value="ECO:0007669"/>
    <property type="project" value="UniProtKB-KW"/>
</dbReference>
<dbReference type="Gene3D" id="1.10.274.10">
    <property type="entry name" value="PtsI, HPr-binding domain"/>
    <property type="match status" value="1"/>
</dbReference>
<evidence type="ECO:0000256" key="5">
    <source>
        <dbReference type="ARBA" id="ARBA00022723"/>
    </source>
</evidence>
<comment type="caution">
    <text evidence="12">The sequence shown here is derived from an EMBL/GenBank/DDBJ whole genome shotgun (WGS) entry which is preliminary data.</text>
</comment>
<feature type="domain" description="PEP-utilising enzyme mobile" evidence="9">
    <location>
        <begin position="147"/>
        <end position="219"/>
    </location>
</feature>
<evidence type="ECO:0000256" key="3">
    <source>
        <dbReference type="ARBA" id="ARBA00016544"/>
    </source>
</evidence>
<reference evidence="12" key="2">
    <citation type="submission" date="2021-04" db="EMBL/GenBank/DDBJ databases">
        <authorList>
            <person name="Gilroy R."/>
        </authorList>
    </citation>
    <scope>NUCLEOTIDE SEQUENCE</scope>
    <source>
        <strain evidence="12">742</strain>
    </source>
</reference>
<dbReference type="Gene3D" id="3.20.20.60">
    <property type="entry name" value="Phosphoenolpyruvate-binding domains"/>
    <property type="match status" value="1"/>
</dbReference>
<dbReference type="InterPro" id="IPR008279">
    <property type="entry name" value="PEP-util_enz_mobile_dom"/>
</dbReference>
<keyword evidence="4" id="KW-0808">Transferase</keyword>
<evidence type="ECO:0000256" key="7">
    <source>
        <dbReference type="ARBA" id="ARBA00022842"/>
    </source>
</evidence>
<dbReference type="InterPro" id="IPR015813">
    <property type="entry name" value="Pyrv/PenolPyrv_kinase-like_dom"/>
</dbReference>
<feature type="domain" description="PEP-utilising enzyme C-terminal" evidence="10">
    <location>
        <begin position="246"/>
        <end position="532"/>
    </location>
</feature>
<dbReference type="Pfam" id="PF00391">
    <property type="entry name" value="PEP-utilizers"/>
    <property type="match status" value="1"/>
</dbReference>
<evidence type="ECO:0000256" key="1">
    <source>
        <dbReference type="ARBA" id="ARBA00001946"/>
    </source>
</evidence>
<keyword evidence="7" id="KW-0460">Magnesium</keyword>
<sequence>MRIYKGVPASPGLVMGQVSRLVRRSDTFNRNPHSPKKEQRLLENAIAIAQSELESMASRSAASEQTIFVFQSMMLEDDSFMNEVRSYIAAGTGAAAAMQRVGQRYADQLSAMTDNPYLQLRSVDILDATQRVINILGDRPRERLALDHPVILATDRLMPSDLFSVPAGMILGAITSEGSAQSHAAILARARNIPGLVQVGRDVLDDCDGRMMVLDADNGLCILDPDSATRQQMVTRICEKERENQELAQLLALPNRTRDGAEFELLANCFGPEDIDTAVQSGAQGVGLLRSDYLMLPGKMPDEQEQYFYYTACLAAAQGRPITVRTFDFGSDRTIANVYQGEQSAHLGMRGIRSSLLQPRRFETQIYALLRAGARGPLKVLFPMVTNVEDWDAAMRIVERCRQNLRERSVPFNEEMPFGIMLSIPSACLTAEEFIAHGCQFFTVGTNDLTQYTHAAGREVTSAERYFQPASAAMRKLIQMAVNAARQGGVPINIAGLAVGDPANLVQYLQMGLRSFAMSPQTLLRAKQALLEASADPNS</sequence>
<dbReference type="InterPro" id="IPR040442">
    <property type="entry name" value="Pyrv_kinase-like_dom_sf"/>
</dbReference>
<dbReference type="InterPro" id="IPR050499">
    <property type="entry name" value="PEP-utilizing_PTS_enzyme"/>
</dbReference>
<accession>A0A9E2NQ13</accession>
<feature type="domain" description="Phosphotransferase system enzyme I N-terminal" evidence="11">
    <location>
        <begin position="5"/>
        <end position="121"/>
    </location>
</feature>
<dbReference type="InterPro" id="IPR008731">
    <property type="entry name" value="PTS_EIN"/>
</dbReference>
<dbReference type="Gene3D" id="3.50.30.10">
    <property type="entry name" value="Phosphohistidine domain"/>
    <property type="match status" value="1"/>
</dbReference>
<dbReference type="PRINTS" id="PR01736">
    <property type="entry name" value="PHPHTRNFRASE"/>
</dbReference>
<evidence type="ECO:0000256" key="6">
    <source>
        <dbReference type="ARBA" id="ARBA00022777"/>
    </source>
</evidence>
<evidence type="ECO:0000259" key="11">
    <source>
        <dbReference type="Pfam" id="PF05524"/>
    </source>
</evidence>
<dbReference type="Proteomes" id="UP000824178">
    <property type="component" value="Unassembled WGS sequence"/>
</dbReference>
<gene>
    <name evidence="12" type="ORF">H9864_02745</name>
</gene>
<keyword evidence="6" id="KW-0418">Kinase</keyword>